<reference evidence="2 3" key="1">
    <citation type="submission" date="2019-09" db="EMBL/GenBank/DDBJ databases">
        <title>Whole-genome sequence of the purple sulfur bacterium Thiohalocapsa marina DSM 19078.</title>
        <authorList>
            <person name="Kyndt J.A."/>
            <person name="Meyer T.E."/>
        </authorList>
    </citation>
    <scope>NUCLEOTIDE SEQUENCE [LARGE SCALE GENOMIC DNA]</scope>
    <source>
        <strain evidence="2 3">DSM 19078</strain>
    </source>
</reference>
<dbReference type="Proteomes" id="UP000322981">
    <property type="component" value="Unassembled WGS sequence"/>
</dbReference>
<comment type="caution">
    <text evidence="2">The sequence shown here is derived from an EMBL/GenBank/DDBJ whole genome shotgun (WGS) entry which is preliminary data.</text>
</comment>
<dbReference type="InterPro" id="IPR051916">
    <property type="entry name" value="GPI-anchor_lipid_remodeler"/>
</dbReference>
<evidence type="ECO:0000313" key="3">
    <source>
        <dbReference type="Proteomes" id="UP000322981"/>
    </source>
</evidence>
<dbReference type="GO" id="GO:0006506">
    <property type="term" value="P:GPI anchor biosynthetic process"/>
    <property type="evidence" value="ECO:0007669"/>
    <property type="project" value="TreeGrafter"/>
</dbReference>
<dbReference type="SUPFAM" id="SSF56219">
    <property type="entry name" value="DNase I-like"/>
    <property type="match status" value="1"/>
</dbReference>
<dbReference type="InterPro" id="IPR036691">
    <property type="entry name" value="Endo/exonu/phosph_ase_sf"/>
</dbReference>
<dbReference type="PANTHER" id="PTHR14859">
    <property type="entry name" value="CALCOFLUOR WHITE HYPERSENSITIVE PROTEIN PRECURSOR"/>
    <property type="match status" value="1"/>
</dbReference>
<dbReference type="PANTHER" id="PTHR14859:SF15">
    <property type="entry name" value="ENDONUCLEASE_EXONUCLEASE_PHOSPHATASE DOMAIN-CONTAINING PROTEIN"/>
    <property type="match status" value="1"/>
</dbReference>
<dbReference type="GO" id="GO:0003824">
    <property type="term" value="F:catalytic activity"/>
    <property type="evidence" value="ECO:0007669"/>
    <property type="project" value="InterPro"/>
</dbReference>
<evidence type="ECO:0000313" key="2">
    <source>
        <dbReference type="EMBL" id="KAA6183696.1"/>
    </source>
</evidence>
<dbReference type="EMBL" id="VWXX01000029">
    <property type="protein sequence ID" value="KAA6183696.1"/>
    <property type="molecule type" value="Genomic_DNA"/>
</dbReference>
<dbReference type="GO" id="GO:0016020">
    <property type="term" value="C:membrane"/>
    <property type="evidence" value="ECO:0007669"/>
    <property type="project" value="GOC"/>
</dbReference>
<sequence length="477" mass="51550">MHCPPPCPSEGLMLRTSLPSLKRLRRAVLISLLIGLVSAYALADQAVRVVTWNVETVGAPGSEEYDATAAVLARINANVVAVQEVVSADDVDYLGDLAFDLGYTYSVVAPYGPFGSQRTAFLSDFPITWSEDWSSAELSGDPLANDLTRYILEVELELTGDGDRLRMIVSHLKSGSSNTDEYRRAIESYRMGQAAGDPQAPDAPLVMLGDLNADVGDGPMTPEVFTSIPDDLPGDFDTGADIEAMLADEGLLNDPFAWLAPHGSILEATQLDGSDATRPESGRRIDYVLADDSIRALEPLAQVYDCADEGLAGGLPLWGAPLEPVVCETASDHLPVFADLTIPTSTSDCAAETALAQQPNRASWIDLLRVVRDDVLSTSPVGRQLVDTYYRHSDEVRAQLLTRPGLTWRALKLIRMLQPDLESAARGVTPSFDSRDIASIRAFAQQLGENASPALRADLGKFIEHQLFALITEIDAH</sequence>
<dbReference type="InterPro" id="IPR005135">
    <property type="entry name" value="Endo/exonuclease/phosphatase"/>
</dbReference>
<keyword evidence="3" id="KW-1185">Reference proteome</keyword>
<organism evidence="2 3">
    <name type="scientific">Thiohalocapsa marina</name>
    <dbReference type="NCBI Taxonomy" id="424902"/>
    <lineage>
        <taxon>Bacteria</taxon>
        <taxon>Pseudomonadati</taxon>
        <taxon>Pseudomonadota</taxon>
        <taxon>Gammaproteobacteria</taxon>
        <taxon>Chromatiales</taxon>
        <taxon>Chromatiaceae</taxon>
        <taxon>Thiohalocapsa</taxon>
    </lineage>
</organism>
<evidence type="ECO:0000259" key="1">
    <source>
        <dbReference type="Pfam" id="PF03372"/>
    </source>
</evidence>
<dbReference type="Gene3D" id="3.60.10.10">
    <property type="entry name" value="Endonuclease/exonuclease/phosphatase"/>
    <property type="match status" value="1"/>
</dbReference>
<name>A0A5M8FIZ2_9GAMM</name>
<dbReference type="Pfam" id="PF03372">
    <property type="entry name" value="Exo_endo_phos"/>
    <property type="match status" value="1"/>
</dbReference>
<gene>
    <name evidence="2" type="ORF">F2Q65_14740</name>
</gene>
<accession>A0A5M8FIZ2</accession>
<feature type="domain" description="Endonuclease/exonuclease/phosphatase" evidence="1">
    <location>
        <begin position="50"/>
        <end position="333"/>
    </location>
</feature>
<dbReference type="OrthoDB" id="155529at2"/>
<proteinExistence type="predicted"/>
<protein>
    <recommendedName>
        <fullName evidence="1">Endonuclease/exonuclease/phosphatase domain-containing protein</fullName>
    </recommendedName>
</protein>
<dbReference type="AlphaFoldDB" id="A0A5M8FIZ2"/>